<dbReference type="EMBL" id="JAFCNB010000012">
    <property type="protein sequence ID" value="MBP2706528.1"/>
    <property type="molecule type" value="Genomic_DNA"/>
</dbReference>
<keyword evidence="2" id="KW-1185">Reference proteome</keyword>
<sequence>MADDLSIECLGARADPYAAAPTLVFRLRLADPAPEGVHAVALRCQIRIEPRRRSYAPQEADLLADLFGEPSRWGDTLKPIQFAAVSTVVPGFTGETEADLPVACGYDLEVAAGAYFAALDEGEIPLLLLFSGTVFGAVYGRDHARFAARPVPWDREARHRLPVAVWRDLMDRAFPGAGWLRLGRDTLRDLRRFKTEHALATYDEALGLLLREKGR</sequence>
<dbReference type="RefSeq" id="WP_210157806.1">
    <property type="nucleotide sequence ID" value="NZ_JAFCNB010000012.1"/>
</dbReference>
<name>A0A941ALQ6_9ACTN</name>
<organism evidence="1 2">
    <name type="scientific">Microbispora oryzae</name>
    <dbReference type="NCBI Taxonomy" id="2806554"/>
    <lineage>
        <taxon>Bacteria</taxon>
        <taxon>Bacillati</taxon>
        <taxon>Actinomycetota</taxon>
        <taxon>Actinomycetes</taxon>
        <taxon>Streptosporangiales</taxon>
        <taxon>Streptosporangiaceae</taxon>
        <taxon>Microbispora</taxon>
    </lineage>
</organism>
<dbReference type="Pfam" id="PF19562">
    <property type="entry name" value="DUF6084"/>
    <property type="match status" value="1"/>
</dbReference>
<protein>
    <submittedName>
        <fullName evidence="1">Uncharacterized protein</fullName>
    </submittedName>
</protein>
<dbReference type="AlphaFoldDB" id="A0A941ALQ6"/>
<accession>A0A941ALQ6</accession>
<proteinExistence type="predicted"/>
<reference evidence="1" key="1">
    <citation type="submission" date="2021-02" db="EMBL/GenBank/DDBJ databases">
        <title>Draft genome sequence of Microbispora sp. RL4-1S isolated from rice leaves in Thailand.</title>
        <authorList>
            <person name="Muangham S."/>
            <person name="Duangmal K."/>
        </authorList>
    </citation>
    <scope>NUCLEOTIDE SEQUENCE</scope>
    <source>
        <strain evidence="1">RL4-1S</strain>
    </source>
</reference>
<comment type="caution">
    <text evidence="1">The sequence shown here is derived from an EMBL/GenBank/DDBJ whole genome shotgun (WGS) entry which is preliminary data.</text>
</comment>
<gene>
    <name evidence="1" type="ORF">JOL79_22215</name>
</gene>
<evidence type="ECO:0000313" key="2">
    <source>
        <dbReference type="Proteomes" id="UP000674234"/>
    </source>
</evidence>
<dbReference type="InterPro" id="IPR045730">
    <property type="entry name" value="DUF6084"/>
</dbReference>
<evidence type="ECO:0000313" key="1">
    <source>
        <dbReference type="EMBL" id="MBP2706528.1"/>
    </source>
</evidence>
<dbReference type="Proteomes" id="UP000674234">
    <property type="component" value="Unassembled WGS sequence"/>
</dbReference>